<gene>
    <name evidence="1" type="ORF">BC739_008131</name>
</gene>
<dbReference type="Proteomes" id="UP000517916">
    <property type="component" value="Unassembled WGS sequence"/>
</dbReference>
<comment type="caution">
    <text evidence="1">The sequence shown here is derived from an EMBL/GenBank/DDBJ whole genome shotgun (WGS) entry which is preliminary data.</text>
</comment>
<evidence type="ECO:0000313" key="2">
    <source>
        <dbReference type="Proteomes" id="UP000517916"/>
    </source>
</evidence>
<keyword evidence="2" id="KW-1185">Reference proteome</keyword>
<protein>
    <submittedName>
        <fullName evidence="1">Uncharacterized protein</fullName>
    </submittedName>
</protein>
<proteinExistence type="predicted"/>
<dbReference type="EMBL" id="JACJID010000007">
    <property type="protein sequence ID" value="MBA8930884.1"/>
    <property type="molecule type" value="Genomic_DNA"/>
</dbReference>
<accession>A0ABR6BVF5</accession>
<sequence length="33" mass="3356">MKVPLRTLNAMNGTFLTPVAGQWGAAARGAAPS</sequence>
<organism evidence="1 2">
    <name type="scientific">Kutzneria viridogrisea</name>
    <dbReference type="NCBI Taxonomy" id="47990"/>
    <lineage>
        <taxon>Bacteria</taxon>
        <taxon>Bacillati</taxon>
        <taxon>Actinomycetota</taxon>
        <taxon>Actinomycetes</taxon>
        <taxon>Pseudonocardiales</taxon>
        <taxon>Pseudonocardiaceae</taxon>
        <taxon>Kutzneria</taxon>
    </lineage>
</organism>
<name>A0ABR6BVF5_9PSEU</name>
<evidence type="ECO:0000313" key="1">
    <source>
        <dbReference type="EMBL" id="MBA8930884.1"/>
    </source>
</evidence>
<reference evidence="1 2" key="1">
    <citation type="submission" date="2020-08" db="EMBL/GenBank/DDBJ databases">
        <title>Genomic Encyclopedia of Archaeal and Bacterial Type Strains, Phase II (KMG-II): from individual species to whole genera.</title>
        <authorList>
            <person name="Goeker M."/>
        </authorList>
    </citation>
    <scope>NUCLEOTIDE SEQUENCE [LARGE SCALE GENOMIC DNA]</scope>
    <source>
        <strain evidence="1 2">DSM 43850</strain>
    </source>
</reference>